<evidence type="ECO:0000256" key="7">
    <source>
        <dbReference type="ARBA" id="ARBA00023186"/>
    </source>
</evidence>
<evidence type="ECO:0000256" key="8">
    <source>
        <dbReference type="ARBA" id="ARBA00023235"/>
    </source>
</evidence>
<dbReference type="OrthoDB" id="9767721at2"/>
<dbReference type="GO" id="GO:0015031">
    <property type="term" value="P:protein transport"/>
    <property type="evidence" value="ECO:0007669"/>
    <property type="project" value="UniProtKB-UniRule"/>
</dbReference>
<evidence type="ECO:0000313" key="16">
    <source>
        <dbReference type="EMBL" id="AZZ65773.1"/>
    </source>
</evidence>
<dbReference type="AlphaFoldDB" id="A0A3Q9VAI0"/>
<dbReference type="InterPro" id="IPR008881">
    <property type="entry name" value="Trigger_fac_ribosome-bd_bac"/>
</dbReference>
<dbReference type="SUPFAM" id="SSF54534">
    <property type="entry name" value="FKBP-like"/>
    <property type="match status" value="1"/>
</dbReference>
<dbReference type="InterPro" id="IPR027304">
    <property type="entry name" value="Trigger_fact/SurA_dom_sf"/>
</dbReference>
<keyword evidence="6 12" id="KW-0697">Rotamase</keyword>
<dbReference type="FunFam" id="3.10.50.40:FF:000001">
    <property type="entry name" value="Trigger factor"/>
    <property type="match status" value="1"/>
</dbReference>
<feature type="domain" description="PPIase FKBP-type" evidence="15">
    <location>
        <begin position="164"/>
        <end position="224"/>
    </location>
</feature>
<organism evidence="16 17">
    <name type="scientific">Metamycoplasma phocicerebrale</name>
    <dbReference type="NCBI Taxonomy" id="142649"/>
    <lineage>
        <taxon>Bacteria</taxon>
        <taxon>Bacillati</taxon>
        <taxon>Mycoplasmatota</taxon>
        <taxon>Mycoplasmoidales</taxon>
        <taxon>Metamycoplasmataceae</taxon>
        <taxon>Metamycoplasma</taxon>
    </lineage>
</organism>
<comment type="function">
    <text evidence="10 12">Involved in protein export. Acts as a chaperone by maintaining the newly synthesized protein in an open conformation. Functions as a peptidyl-prolyl cis-trans isomerase.</text>
</comment>
<evidence type="ECO:0000313" key="17">
    <source>
        <dbReference type="Proteomes" id="UP000256585"/>
    </source>
</evidence>
<dbReference type="Pfam" id="PF05697">
    <property type="entry name" value="Trigger_N"/>
    <property type="match status" value="1"/>
</dbReference>
<dbReference type="GO" id="GO:0005737">
    <property type="term" value="C:cytoplasm"/>
    <property type="evidence" value="ECO:0007669"/>
    <property type="project" value="UniProtKB-SubCell"/>
</dbReference>
<keyword evidence="8 12" id="KW-0413">Isomerase</keyword>
<proteinExistence type="inferred from homology"/>
<dbReference type="InterPro" id="IPR001179">
    <property type="entry name" value="PPIase_FKBP_dom"/>
</dbReference>
<gene>
    <name evidence="12 16" type="primary">tig</name>
    <name evidence="16" type="ORF">DMC14_003215</name>
</gene>
<accession>A0A3Q9VAI0</accession>
<comment type="similarity">
    <text evidence="2 12 14">Belongs to the FKBP-type PPIase family. Tig subfamily.</text>
</comment>
<evidence type="ECO:0000256" key="13">
    <source>
        <dbReference type="PROSITE-ProRule" id="PRU00277"/>
    </source>
</evidence>
<dbReference type="KEGG" id="mphc:DMC14_003215"/>
<dbReference type="Pfam" id="PF05698">
    <property type="entry name" value="Trigger_C"/>
    <property type="match status" value="1"/>
</dbReference>
<evidence type="ECO:0000256" key="6">
    <source>
        <dbReference type="ARBA" id="ARBA00023110"/>
    </source>
</evidence>
<dbReference type="GO" id="GO:0051301">
    <property type="term" value="P:cell division"/>
    <property type="evidence" value="ECO:0007669"/>
    <property type="project" value="UniProtKB-KW"/>
</dbReference>
<evidence type="ECO:0000256" key="11">
    <source>
        <dbReference type="ARBA" id="ARBA00029986"/>
    </source>
</evidence>
<evidence type="ECO:0000256" key="10">
    <source>
        <dbReference type="ARBA" id="ARBA00024849"/>
    </source>
</evidence>
<dbReference type="GO" id="GO:0003755">
    <property type="term" value="F:peptidyl-prolyl cis-trans isomerase activity"/>
    <property type="evidence" value="ECO:0007669"/>
    <property type="project" value="UniProtKB-UniRule"/>
</dbReference>
<evidence type="ECO:0000256" key="12">
    <source>
        <dbReference type="HAMAP-Rule" id="MF_00303"/>
    </source>
</evidence>
<evidence type="ECO:0000256" key="14">
    <source>
        <dbReference type="RuleBase" id="RU003914"/>
    </source>
</evidence>
<keyword evidence="7 12" id="KW-0143">Chaperone</keyword>
<dbReference type="SUPFAM" id="SSF102735">
    <property type="entry name" value="Trigger factor ribosome-binding domain"/>
    <property type="match status" value="1"/>
</dbReference>
<dbReference type="NCBIfam" id="TIGR00115">
    <property type="entry name" value="tig"/>
    <property type="match status" value="1"/>
</dbReference>
<keyword evidence="12" id="KW-0963">Cytoplasm</keyword>
<protein>
    <recommendedName>
        <fullName evidence="4 12">Trigger factor</fullName>
        <shortName evidence="12">TF</shortName>
        <ecNumber evidence="3 12">5.2.1.8</ecNumber>
    </recommendedName>
    <alternativeName>
        <fullName evidence="11 12">PPIase</fullName>
    </alternativeName>
</protein>
<dbReference type="EC" id="5.2.1.8" evidence="3 12"/>
<comment type="domain">
    <text evidence="12">Consists of 3 domains; the N-terminus binds the ribosome, the middle domain has PPIase activity, while the C-terminus has intrinsic chaperone activity on its own.</text>
</comment>
<dbReference type="HAMAP" id="MF_00303">
    <property type="entry name" value="Trigger_factor_Tig"/>
    <property type="match status" value="1"/>
</dbReference>
<dbReference type="Pfam" id="PF00254">
    <property type="entry name" value="FKBP_C"/>
    <property type="match status" value="1"/>
</dbReference>
<evidence type="ECO:0000256" key="1">
    <source>
        <dbReference type="ARBA" id="ARBA00000971"/>
    </source>
</evidence>
<dbReference type="InterPro" id="IPR046357">
    <property type="entry name" value="PPIase_dom_sf"/>
</dbReference>
<evidence type="ECO:0000256" key="5">
    <source>
        <dbReference type="ARBA" id="ARBA00022618"/>
    </source>
</evidence>
<dbReference type="Gene3D" id="3.10.50.40">
    <property type="match status" value="1"/>
</dbReference>
<comment type="catalytic activity">
    <reaction evidence="1 12 13">
        <text>[protein]-peptidylproline (omega=180) = [protein]-peptidylproline (omega=0)</text>
        <dbReference type="Rhea" id="RHEA:16237"/>
        <dbReference type="Rhea" id="RHEA-COMP:10747"/>
        <dbReference type="Rhea" id="RHEA-COMP:10748"/>
        <dbReference type="ChEBI" id="CHEBI:83833"/>
        <dbReference type="ChEBI" id="CHEBI:83834"/>
        <dbReference type="EC" id="5.2.1.8"/>
    </reaction>
</comment>
<evidence type="ECO:0000256" key="4">
    <source>
        <dbReference type="ARBA" id="ARBA00016902"/>
    </source>
</evidence>
<dbReference type="PROSITE" id="PS50059">
    <property type="entry name" value="FKBP_PPIASE"/>
    <property type="match status" value="1"/>
</dbReference>
<keyword evidence="5 12" id="KW-0132">Cell division</keyword>
<name>A0A3Q9VAI0_9BACT</name>
<dbReference type="InterPro" id="IPR008880">
    <property type="entry name" value="Trigger_fac_C"/>
</dbReference>
<dbReference type="Gene3D" id="1.10.3120.10">
    <property type="entry name" value="Trigger factor, C-terminal domain"/>
    <property type="match status" value="1"/>
</dbReference>
<dbReference type="Gene3D" id="3.30.70.1050">
    <property type="entry name" value="Trigger factor ribosome-binding domain"/>
    <property type="match status" value="1"/>
</dbReference>
<dbReference type="SUPFAM" id="SSF109998">
    <property type="entry name" value="Triger factor/SurA peptide-binding domain-like"/>
    <property type="match status" value="1"/>
</dbReference>
<keyword evidence="17" id="KW-1185">Reference proteome</keyword>
<dbReference type="GO" id="GO:0006457">
    <property type="term" value="P:protein folding"/>
    <property type="evidence" value="ECO:0007669"/>
    <property type="project" value="UniProtKB-UniRule"/>
</dbReference>
<dbReference type="InterPro" id="IPR037041">
    <property type="entry name" value="Trigger_fac_C_sf"/>
</dbReference>
<evidence type="ECO:0000259" key="15">
    <source>
        <dbReference type="PROSITE" id="PS50059"/>
    </source>
</evidence>
<dbReference type="InterPro" id="IPR005215">
    <property type="entry name" value="Trig_fac"/>
</dbReference>
<dbReference type="RefSeq" id="WP_116171405.1">
    <property type="nucleotide sequence ID" value="NZ_CP033058.2"/>
</dbReference>
<evidence type="ECO:0000256" key="2">
    <source>
        <dbReference type="ARBA" id="ARBA00005464"/>
    </source>
</evidence>
<dbReference type="InterPro" id="IPR036611">
    <property type="entry name" value="Trigger_fac_ribosome-bd_sf"/>
</dbReference>
<comment type="subcellular location">
    <subcellularLocation>
        <location evidence="12">Cytoplasm</location>
    </subcellularLocation>
    <text evidence="12">About half TF is bound to the ribosome near the polypeptide exit tunnel while the other half is free in the cytoplasm.</text>
</comment>
<reference evidence="16" key="1">
    <citation type="submission" date="2019-03" db="EMBL/GenBank/DDBJ databases">
        <title>Draft Sequence and Annotation of the Mycoplasma phocicerebrale Strain 1049T Genome.</title>
        <authorList>
            <person name="Frasca S.Jr."/>
            <person name="Kutish G.F."/>
            <person name="Castellanos Gell J."/>
            <person name="Michaels D.L."/>
            <person name="Brown D.R."/>
        </authorList>
    </citation>
    <scope>NUCLEOTIDE SEQUENCE</scope>
    <source>
        <strain evidence="16">1049</strain>
    </source>
</reference>
<keyword evidence="9 12" id="KW-0131">Cell cycle</keyword>
<dbReference type="PIRSF" id="PIRSF003095">
    <property type="entry name" value="Trigger_factor"/>
    <property type="match status" value="1"/>
</dbReference>
<evidence type="ECO:0000256" key="9">
    <source>
        <dbReference type="ARBA" id="ARBA00023306"/>
    </source>
</evidence>
<sequence length="464" mass="53909">MSRKLNNDKTELIIDYTLEGEEWAKAIAKAKQKMVQEITVPGFRKGKAPLREAEKHIDYSKLINKAVRNNLENVYKEHILTQVKDEDNLSDYSPSLDFKEISLEKATYEFTFPLFPSVKLGDYKKLEIKLPKLEITNEDLKNTEKEILEKYVVMLDSEGPIKLNDEVVFDFEGFINGEKFEGGEANDFNLKIGSKQFIPGFEEKMIGLKKNESKDLNLKFPESYHVKDLAGKDVVFKVTIHSIKTPDYPKVNEQFLKEVQINSLVKDKASYDEFLAHNALKNKYSVLVKEFMDKAIEKLMKNSEIKMSKIIVKEEAEKYYKNFLQSLSQQGITEKDYLEFTGTTKDQIVDNYSTEATKNLSQSFLLGKIVDVEKIKVSEEQYNKELEKLSSIYSIGLEQIKSFFTLQRYEQQKLSELIYQKLAELNDSEHLSTYRDAIKKIEDYEEKGTRSIVSINKEKHQEKK</sequence>
<dbReference type="Proteomes" id="UP000256585">
    <property type="component" value="Chromosome"/>
</dbReference>
<dbReference type="EMBL" id="CP033058">
    <property type="protein sequence ID" value="AZZ65773.1"/>
    <property type="molecule type" value="Genomic_DNA"/>
</dbReference>
<evidence type="ECO:0000256" key="3">
    <source>
        <dbReference type="ARBA" id="ARBA00013194"/>
    </source>
</evidence>